<dbReference type="OrthoDB" id="1696305at2759"/>
<gene>
    <name evidence="8" type="ORF">K504DRAFT_464089</name>
</gene>
<dbReference type="GO" id="GO:1990904">
    <property type="term" value="C:ribonucleoprotein complex"/>
    <property type="evidence" value="ECO:0007669"/>
    <property type="project" value="UniProtKB-KW"/>
</dbReference>
<evidence type="ECO:0000256" key="6">
    <source>
        <dbReference type="SAM" id="MobiDB-lite"/>
    </source>
</evidence>
<keyword evidence="5" id="KW-0175">Coiled coil</keyword>
<dbReference type="EMBL" id="MU005766">
    <property type="protein sequence ID" value="KAF2711984.1"/>
    <property type="molecule type" value="Genomic_DNA"/>
</dbReference>
<evidence type="ECO:0000256" key="3">
    <source>
        <dbReference type="ARBA" id="ARBA00023128"/>
    </source>
</evidence>
<dbReference type="SUPFAM" id="SSF52833">
    <property type="entry name" value="Thioredoxin-like"/>
    <property type="match status" value="1"/>
</dbReference>
<name>A0A6G1KGN1_9PLEO</name>
<dbReference type="GO" id="GO:0005739">
    <property type="term" value="C:mitochondrion"/>
    <property type="evidence" value="ECO:0007669"/>
    <property type="project" value="UniProtKB-SubCell"/>
</dbReference>
<dbReference type="InterPro" id="IPR036249">
    <property type="entry name" value="Thioredoxin-like_sf"/>
</dbReference>
<keyword evidence="9" id="KW-1185">Reference proteome</keyword>
<dbReference type="SMART" id="SM00916">
    <property type="entry name" value="L51_S25_CI-B8"/>
    <property type="match status" value="1"/>
</dbReference>
<dbReference type="AlphaFoldDB" id="A0A6G1KGN1"/>
<reference evidence="8" key="1">
    <citation type="journal article" date="2020" name="Stud. Mycol.">
        <title>101 Dothideomycetes genomes: a test case for predicting lifestyles and emergence of pathogens.</title>
        <authorList>
            <person name="Haridas S."/>
            <person name="Albert R."/>
            <person name="Binder M."/>
            <person name="Bloem J."/>
            <person name="Labutti K."/>
            <person name="Salamov A."/>
            <person name="Andreopoulos B."/>
            <person name="Baker S."/>
            <person name="Barry K."/>
            <person name="Bills G."/>
            <person name="Bluhm B."/>
            <person name="Cannon C."/>
            <person name="Castanera R."/>
            <person name="Culley D."/>
            <person name="Daum C."/>
            <person name="Ezra D."/>
            <person name="Gonzalez J."/>
            <person name="Henrissat B."/>
            <person name="Kuo A."/>
            <person name="Liang C."/>
            <person name="Lipzen A."/>
            <person name="Lutzoni F."/>
            <person name="Magnuson J."/>
            <person name="Mondo S."/>
            <person name="Nolan M."/>
            <person name="Ohm R."/>
            <person name="Pangilinan J."/>
            <person name="Park H.-J."/>
            <person name="Ramirez L."/>
            <person name="Alfaro M."/>
            <person name="Sun H."/>
            <person name="Tritt A."/>
            <person name="Yoshinaga Y."/>
            <person name="Zwiers L.-H."/>
            <person name="Turgeon B."/>
            <person name="Goodwin S."/>
            <person name="Spatafora J."/>
            <person name="Crous P."/>
            <person name="Grigoriev I."/>
        </authorList>
    </citation>
    <scope>NUCLEOTIDE SEQUENCE</scope>
    <source>
        <strain evidence="8">CBS 279.74</strain>
    </source>
</reference>
<dbReference type="GO" id="GO:0003735">
    <property type="term" value="F:structural constituent of ribosome"/>
    <property type="evidence" value="ECO:0007669"/>
    <property type="project" value="InterPro"/>
</dbReference>
<evidence type="ECO:0000313" key="9">
    <source>
        <dbReference type="Proteomes" id="UP000799428"/>
    </source>
</evidence>
<keyword evidence="4" id="KW-0687">Ribonucleoprotein</keyword>
<dbReference type="GO" id="GO:0005840">
    <property type="term" value="C:ribosome"/>
    <property type="evidence" value="ECO:0007669"/>
    <property type="project" value="UniProtKB-KW"/>
</dbReference>
<protein>
    <recommendedName>
        <fullName evidence="7">Ribosomal protein/NADH dehydrogenase domain-containing protein</fullName>
    </recommendedName>
</protein>
<organism evidence="8 9">
    <name type="scientific">Pleomassaria siparia CBS 279.74</name>
    <dbReference type="NCBI Taxonomy" id="1314801"/>
    <lineage>
        <taxon>Eukaryota</taxon>
        <taxon>Fungi</taxon>
        <taxon>Dikarya</taxon>
        <taxon>Ascomycota</taxon>
        <taxon>Pezizomycotina</taxon>
        <taxon>Dothideomycetes</taxon>
        <taxon>Pleosporomycetidae</taxon>
        <taxon>Pleosporales</taxon>
        <taxon>Pleomassariaceae</taxon>
        <taxon>Pleomassaria</taxon>
    </lineage>
</organism>
<dbReference type="Proteomes" id="UP000799428">
    <property type="component" value="Unassembled WGS sequence"/>
</dbReference>
<feature type="coiled-coil region" evidence="5">
    <location>
        <begin position="147"/>
        <end position="184"/>
    </location>
</feature>
<dbReference type="InterPro" id="IPR007741">
    <property type="entry name" value="Ribosomal_mL43/mS25/NADH_DH"/>
</dbReference>
<feature type="region of interest" description="Disordered" evidence="6">
    <location>
        <begin position="93"/>
        <end position="120"/>
    </location>
</feature>
<evidence type="ECO:0000256" key="2">
    <source>
        <dbReference type="ARBA" id="ARBA00022980"/>
    </source>
</evidence>
<dbReference type="InterPro" id="IPR040049">
    <property type="entry name" value="Ribosomal_mS25/mL61"/>
</dbReference>
<feature type="domain" description="Ribosomal protein/NADH dehydrogenase" evidence="7">
    <location>
        <begin position="40"/>
        <end position="145"/>
    </location>
</feature>
<dbReference type="Pfam" id="PF05047">
    <property type="entry name" value="L51_S25_CI-B8"/>
    <property type="match status" value="1"/>
</dbReference>
<proteinExistence type="predicted"/>
<evidence type="ECO:0000259" key="7">
    <source>
        <dbReference type="SMART" id="SM00916"/>
    </source>
</evidence>
<dbReference type="Gene3D" id="3.40.30.10">
    <property type="entry name" value="Glutaredoxin"/>
    <property type="match status" value="1"/>
</dbReference>
<dbReference type="PANTHER" id="PTHR13274:SF2">
    <property type="entry name" value="SMALL RIBOSOMAL SUBUNIT PROTEIN MS25"/>
    <property type="match status" value="1"/>
</dbReference>
<keyword evidence="2" id="KW-0689">Ribosomal protein</keyword>
<feature type="compositionally biased region" description="Polar residues" evidence="6">
    <location>
        <begin position="93"/>
        <end position="117"/>
    </location>
</feature>
<comment type="subcellular location">
    <subcellularLocation>
        <location evidence="1">Mitochondrion</location>
    </subcellularLocation>
</comment>
<evidence type="ECO:0000313" key="8">
    <source>
        <dbReference type="EMBL" id="KAF2711984.1"/>
    </source>
</evidence>
<dbReference type="PANTHER" id="PTHR13274">
    <property type="entry name" value="MITOCHONDRIAL RIBOSOMAL PROTEIN S25"/>
    <property type="match status" value="1"/>
</dbReference>
<keyword evidence="3" id="KW-0496">Mitochondrion</keyword>
<accession>A0A6G1KGN1</accession>
<sequence>MVHIVKRMRKLRELLWIRVGPGAIIFPKEVSRIRMEFNEKIAGGHRGARKFWRDMLPRIKYRNPSVPMEVARHKDKDGPSILEIYTNTIKPALPASSSQQTPNGQASSSTEPSTDTPQKAAHTIDMRMAQESDILAQLIARTGATVIKATEAELEELAEIEEQKERSEKDRVEVRDKLMAQRREEEMLKMARGEIVAEN</sequence>
<evidence type="ECO:0000256" key="4">
    <source>
        <dbReference type="ARBA" id="ARBA00023274"/>
    </source>
</evidence>
<evidence type="ECO:0000256" key="1">
    <source>
        <dbReference type="ARBA" id="ARBA00004173"/>
    </source>
</evidence>
<evidence type="ECO:0000256" key="5">
    <source>
        <dbReference type="SAM" id="Coils"/>
    </source>
</evidence>